<accession>A0AAN9KAM1</accession>
<keyword evidence="1" id="KW-1133">Transmembrane helix</keyword>
<sequence length="220" mass="24424">MESPKTRPKTRGKFRLFRCCSISQDDVVSPRMKMNNSDPLLTYISVAERRPVSLPSILSSVFTVAKGGSGESSPSPRKKLGKDKSIRQVLIAVFSHMSLAKKIGSKRKTSNGYLSKSSSRNLEGESEKICNTEYYSSNASSFIQRSGSLRINEDSRKLNSGPNVALCFLFITSLMVLIMWGKLCAIVCTSTGFFVVPHRQRKPSNEVARCESSKSIRLKK</sequence>
<keyword evidence="1" id="KW-0472">Membrane</keyword>
<evidence type="ECO:0000256" key="1">
    <source>
        <dbReference type="SAM" id="Phobius"/>
    </source>
</evidence>
<dbReference type="Proteomes" id="UP001367508">
    <property type="component" value="Unassembled WGS sequence"/>
</dbReference>
<keyword evidence="3" id="KW-1185">Reference proteome</keyword>
<dbReference type="InterPro" id="IPR040411">
    <property type="entry name" value="At5g23160-like"/>
</dbReference>
<organism evidence="2 3">
    <name type="scientific">Canavalia gladiata</name>
    <name type="common">Sword bean</name>
    <name type="synonym">Dolichos gladiatus</name>
    <dbReference type="NCBI Taxonomy" id="3824"/>
    <lineage>
        <taxon>Eukaryota</taxon>
        <taxon>Viridiplantae</taxon>
        <taxon>Streptophyta</taxon>
        <taxon>Embryophyta</taxon>
        <taxon>Tracheophyta</taxon>
        <taxon>Spermatophyta</taxon>
        <taxon>Magnoliopsida</taxon>
        <taxon>eudicotyledons</taxon>
        <taxon>Gunneridae</taxon>
        <taxon>Pentapetalae</taxon>
        <taxon>rosids</taxon>
        <taxon>fabids</taxon>
        <taxon>Fabales</taxon>
        <taxon>Fabaceae</taxon>
        <taxon>Papilionoideae</taxon>
        <taxon>50 kb inversion clade</taxon>
        <taxon>NPAAA clade</taxon>
        <taxon>indigoferoid/millettioid clade</taxon>
        <taxon>Phaseoleae</taxon>
        <taxon>Canavalia</taxon>
    </lineage>
</organism>
<keyword evidence="1" id="KW-0812">Transmembrane</keyword>
<dbReference type="EMBL" id="JAYMYQ010000009">
    <property type="protein sequence ID" value="KAK7312956.1"/>
    <property type="molecule type" value="Genomic_DNA"/>
</dbReference>
<evidence type="ECO:0000313" key="3">
    <source>
        <dbReference type="Proteomes" id="UP001367508"/>
    </source>
</evidence>
<name>A0AAN9KAM1_CANGL</name>
<dbReference type="PANTHER" id="PTHR34379">
    <property type="entry name" value="OS07G0553800 PROTEIN"/>
    <property type="match status" value="1"/>
</dbReference>
<protein>
    <submittedName>
        <fullName evidence="2">Uncharacterized protein</fullName>
    </submittedName>
</protein>
<gene>
    <name evidence="2" type="ORF">VNO77_37233</name>
</gene>
<dbReference type="AlphaFoldDB" id="A0AAN9KAM1"/>
<evidence type="ECO:0000313" key="2">
    <source>
        <dbReference type="EMBL" id="KAK7312956.1"/>
    </source>
</evidence>
<comment type="caution">
    <text evidence="2">The sequence shown here is derived from an EMBL/GenBank/DDBJ whole genome shotgun (WGS) entry which is preliminary data.</text>
</comment>
<dbReference type="PANTHER" id="PTHR34379:SF6">
    <property type="entry name" value="PROTEIN 3F"/>
    <property type="match status" value="1"/>
</dbReference>
<reference evidence="2 3" key="1">
    <citation type="submission" date="2024-01" db="EMBL/GenBank/DDBJ databases">
        <title>The genomes of 5 underutilized Papilionoideae crops provide insights into root nodulation and disease resistanc.</title>
        <authorList>
            <person name="Jiang F."/>
        </authorList>
    </citation>
    <scope>NUCLEOTIDE SEQUENCE [LARGE SCALE GENOMIC DNA]</scope>
    <source>
        <strain evidence="2">LVBAO_FW01</strain>
        <tissue evidence="2">Leaves</tissue>
    </source>
</reference>
<feature type="transmembrane region" description="Helical" evidence="1">
    <location>
        <begin position="168"/>
        <end position="196"/>
    </location>
</feature>
<proteinExistence type="predicted"/>